<protein>
    <submittedName>
        <fullName evidence="2">Uncharacterized protein</fullName>
    </submittedName>
</protein>
<dbReference type="EMBL" id="JARJCM010000807">
    <property type="protein sequence ID" value="KAJ7015878.1"/>
    <property type="molecule type" value="Genomic_DNA"/>
</dbReference>
<reference evidence="2" key="1">
    <citation type="submission" date="2023-03" db="EMBL/GenBank/DDBJ databases">
        <title>Massive genome expansion in bonnet fungi (Mycena s.s.) driven by repeated elements and novel gene families across ecological guilds.</title>
        <authorList>
            <consortium name="Lawrence Berkeley National Laboratory"/>
            <person name="Harder C.B."/>
            <person name="Miyauchi S."/>
            <person name="Viragh M."/>
            <person name="Kuo A."/>
            <person name="Thoen E."/>
            <person name="Andreopoulos B."/>
            <person name="Lu D."/>
            <person name="Skrede I."/>
            <person name="Drula E."/>
            <person name="Henrissat B."/>
            <person name="Morin E."/>
            <person name="Kohler A."/>
            <person name="Barry K."/>
            <person name="LaButti K."/>
            <person name="Morin E."/>
            <person name="Salamov A."/>
            <person name="Lipzen A."/>
            <person name="Mereny Z."/>
            <person name="Hegedus B."/>
            <person name="Baldrian P."/>
            <person name="Stursova M."/>
            <person name="Weitz H."/>
            <person name="Taylor A."/>
            <person name="Grigoriev I.V."/>
            <person name="Nagy L.G."/>
            <person name="Martin F."/>
            <person name="Kauserud H."/>
        </authorList>
    </citation>
    <scope>NUCLEOTIDE SEQUENCE</scope>
    <source>
        <strain evidence="2">CBHHK200</strain>
    </source>
</reference>
<dbReference type="Proteomes" id="UP001218188">
    <property type="component" value="Unassembled WGS sequence"/>
</dbReference>
<sequence>MRLTETPRFQSSCWLTKALVTGSWADLPPGTLGSEYSNFLDVLKELDKTGNGALPSNYNAGRAQAWACLLHFQVLDLILATDFPHLSEASVVTPLTPSFVNKKAARKVLKPLKTWRSQFEAFEKEVENMPEEFALPSSGAELCEDGAPVPLQAESLLPLMAYTPNSEHLGQVLGVQKFAGRSYRSCLDIRGATIQDEQIFTDIIARYDAAAALAATDSTRPHSIITAPAPSSDIGLVCPSGSNSGPLGWAHFKSIITNAFASRSRKPPTPAITEDQPTGSYIISTTANLQAENIAAPTVITPNESPSTFHAASLETPEDPLITSIAVPETTQNADETFSDDPLSPVPESDDEGAMDVDGSGVEETGGARRQSAQTKAPATVFVAADTTHPASTQAKRKSAAATAPERQEKRRKVTSDNMGCYHSMEVEDVPLGLDSEWVDPDRPDYWTRDLRDVAPIERADKTQHVTALLPDGRTERTFEYLGHKVSQQVEYRLIHDRSDGDPMVPPTENDSHLCSLQLSQWQAMSDEERVKLWGTGTDLFIYGLKPGNKIDDIRKQITKDHRLDAPVEVQVQGLRVPPEDPGDVDANVDYTTILRTTTLQTILDEAEKANGLVLNALKLPSGQILHNNPLMGSGFDLELVAYRQTKQA</sequence>
<dbReference type="AlphaFoldDB" id="A0AAD6WJY1"/>
<evidence type="ECO:0000313" key="3">
    <source>
        <dbReference type="Proteomes" id="UP001218188"/>
    </source>
</evidence>
<name>A0AAD6WJY1_9AGAR</name>
<comment type="caution">
    <text evidence="2">The sequence shown here is derived from an EMBL/GenBank/DDBJ whole genome shotgun (WGS) entry which is preliminary data.</text>
</comment>
<accession>A0AAD6WJY1</accession>
<evidence type="ECO:0000256" key="1">
    <source>
        <dbReference type="SAM" id="MobiDB-lite"/>
    </source>
</evidence>
<proteinExistence type="predicted"/>
<gene>
    <name evidence="2" type="ORF">C8F04DRAFT_1363282</name>
</gene>
<keyword evidence="3" id="KW-1185">Reference proteome</keyword>
<feature type="region of interest" description="Disordered" evidence="1">
    <location>
        <begin position="332"/>
        <end position="419"/>
    </location>
</feature>
<evidence type="ECO:0000313" key="2">
    <source>
        <dbReference type="EMBL" id="KAJ7015878.1"/>
    </source>
</evidence>
<organism evidence="2 3">
    <name type="scientific">Mycena alexandri</name>
    <dbReference type="NCBI Taxonomy" id="1745969"/>
    <lineage>
        <taxon>Eukaryota</taxon>
        <taxon>Fungi</taxon>
        <taxon>Dikarya</taxon>
        <taxon>Basidiomycota</taxon>
        <taxon>Agaricomycotina</taxon>
        <taxon>Agaricomycetes</taxon>
        <taxon>Agaricomycetidae</taxon>
        <taxon>Agaricales</taxon>
        <taxon>Marasmiineae</taxon>
        <taxon>Mycenaceae</taxon>
        <taxon>Mycena</taxon>
    </lineage>
</organism>